<dbReference type="NCBIfam" id="TIGR02996">
    <property type="entry name" value="rpt_mate_G_obs"/>
    <property type="match status" value="1"/>
</dbReference>
<dbReference type="SUPFAM" id="SSF52047">
    <property type="entry name" value="RNI-like"/>
    <property type="match status" value="1"/>
</dbReference>
<dbReference type="Proteomes" id="UP000503447">
    <property type="component" value="Chromosome"/>
</dbReference>
<evidence type="ECO:0000256" key="1">
    <source>
        <dbReference type="SAM" id="MobiDB-lite"/>
    </source>
</evidence>
<dbReference type="InterPro" id="IPR014338">
    <property type="entry name" value="CHP02996_rpt-companion-dom"/>
</dbReference>
<organism evidence="2 3">
    <name type="scientific">Frigoriglobus tundricola</name>
    <dbReference type="NCBI Taxonomy" id="2774151"/>
    <lineage>
        <taxon>Bacteria</taxon>
        <taxon>Pseudomonadati</taxon>
        <taxon>Planctomycetota</taxon>
        <taxon>Planctomycetia</taxon>
        <taxon>Gemmatales</taxon>
        <taxon>Gemmataceae</taxon>
        <taxon>Frigoriglobus</taxon>
    </lineage>
</organism>
<evidence type="ECO:0000313" key="3">
    <source>
        <dbReference type="Proteomes" id="UP000503447"/>
    </source>
</evidence>
<evidence type="ECO:0000313" key="2">
    <source>
        <dbReference type="EMBL" id="QJW95013.1"/>
    </source>
</evidence>
<name>A0A6M5YP06_9BACT</name>
<dbReference type="InterPro" id="IPR032675">
    <property type="entry name" value="LRR_dom_sf"/>
</dbReference>
<feature type="region of interest" description="Disordered" evidence="1">
    <location>
        <begin position="281"/>
        <end position="404"/>
    </location>
</feature>
<proteinExistence type="predicted"/>
<feature type="compositionally biased region" description="Polar residues" evidence="1">
    <location>
        <begin position="318"/>
        <end position="330"/>
    </location>
</feature>
<dbReference type="Gene3D" id="3.80.10.10">
    <property type="entry name" value="Ribonuclease Inhibitor"/>
    <property type="match status" value="1"/>
</dbReference>
<protein>
    <submittedName>
        <fullName evidence="2">Uncharacterized protein</fullName>
    </submittedName>
</protein>
<dbReference type="KEGG" id="ftj:FTUN_2539"/>
<dbReference type="EMBL" id="CP053452">
    <property type="protein sequence ID" value="QJW95013.1"/>
    <property type="molecule type" value="Genomic_DNA"/>
</dbReference>
<gene>
    <name evidence="2" type="ORF">FTUN_2539</name>
</gene>
<accession>A0A6M5YP06</accession>
<feature type="compositionally biased region" description="Polar residues" evidence="1">
    <location>
        <begin position="374"/>
        <end position="386"/>
    </location>
</feature>
<feature type="compositionally biased region" description="Polar residues" evidence="1">
    <location>
        <begin position="344"/>
        <end position="353"/>
    </location>
</feature>
<reference evidence="3" key="1">
    <citation type="submission" date="2020-05" db="EMBL/GenBank/DDBJ databases">
        <title>Frigoriglobus tundricola gen. nov., sp. nov., a psychrotolerant cellulolytic planctomycete of the family Gemmataceae with two divergent copies of 16S rRNA gene.</title>
        <authorList>
            <person name="Kulichevskaya I.S."/>
            <person name="Ivanova A.A."/>
            <person name="Naumoff D.G."/>
            <person name="Beletsky A.V."/>
            <person name="Rijpstra W.I.C."/>
            <person name="Sinninghe Damste J.S."/>
            <person name="Mardanov A.V."/>
            <person name="Ravin N.V."/>
            <person name="Dedysh S.N."/>
        </authorList>
    </citation>
    <scope>NUCLEOTIDE SEQUENCE [LARGE SCALE GENOMIC DNA]</scope>
    <source>
        <strain evidence="3">PL17</strain>
    </source>
</reference>
<dbReference type="AlphaFoldDB" id="A0A6M5YP06"/>
<sequence length="404" mass="43538">MAFTRRADTHALAPTEAMTDRDALYRAILDNPEDDTLRLVYADALEESGDPQRADFIRTQVELSHLPEYDPLWVRARCQGHGRTYNPSWTAELDLPHGIDWAQAPFRRGLPGAVQVSDGAAFVPHADELFSRYPIESLELPTLSIPEARAFAGCSRIERLTSLSLTAGIGQHVVREVLASPHLSRLTELRVGSGLTTPETVSAILRSWVFNRLTSLGVRNDQRQGGPLAGGLARLSQPPRLKKLDLSGNRLTADTLAALVASEAVAAVDDLNLSDNNLGAAGGGGGSRGAHCRPLRAAPAPPRGRRRRGWTRWSARPSSPNCGASRSPGTISDRRRPSPWPTAPSRTCASSTCARPGSGTAARLHSRTVPVSPACSNSTWPSHTSVTRGPRRWPTRRTSAGCST</sequence>
<keyword evidence="3" id="KW-1185">Reference proteome</keyword>